<accession>A0A517MGP6</accession>
<gene>
    <name evidence="1" type="ORF">FF011L_28360</name>
</gene>
<reference evidence="1 2" key="1">
    <citation type="submission" date="2019-02" db="EMBL/GenBank/DDBJ databases">
        <title>Deep-cultivation of Planctomycetes and their phenomic and genomic characterization uncovers novel biology.</title>
        <authorList>
            <person name="Wiegand S."/>
            <person name="Jogler M."/>
            <person name="Boedeker C."/>
            <person name="Pinto D."/>
            <person name="Vollmers J."/>
            <person name="Rivas-Marin E."/>
            <person name="Kohn T."/>
            <person name="Peeters S.H."/>
            <person name="Heuer A."/>
            <person name="Rast P."/>
            <person name="Oberbeckmann S."/>
            <person name="Bunk B."/>
            <person name="Jeske O."/>
            <person name="Meyerdierks A."/>
            <person name="Storesund J.E."/>
            <person name="Kallscheuer N."/>
            <person name="Luecker S."/>
            <person name="Lage O.M."/>
            <person name="Pohl T."/>
            <person name="Merkel B.J."/>
            <person name="Hornburger P."/>
            <person name="Mueller R.-W."/>
            <person name="Bruemmer F."/>
            <person name="Labrenz M."/>
            <person name="Spormann A.M."/>
            <person name="Op den Camp H."/>
            <person name="Overmann J."/>
            <person name="Amann R."/>
            <person name="Jetten M.S.M."/>
            <person name="Mascher T."/>
            <person name="Medema M.H."/>
            <person name="Devos D.P."/>
            <person name="Kaster A.-K."/>
            <person name="Ovreas L."/>
            <person name="Rohde M."/>
            <person name="Galperin M.Y."/>
            <person name="Jogler C."/>
        </authorList>
    </citation>
    <scope>NUCLEOTIDE SEQUENCE [LARGE SCALE GENOMIC DNA]</scope>
    <source>
        <strain evidence="1 2">FF011L</strain>
    </source>
</reference>
<evidence type="ECO:0000313" key="2">
    <source>
        <dbReference type="Proteomes" id="UP000320672"/>
    </source>
</evidence>
<keyword evidence="2" id="KW-1185">Reference proteome</keyword>
<protein>
    <submittedName>
        <fullName evidence="1">Uncharacterized protein</fullName>
    </submittedName>
</protein>
<evidence type="ECO:0000313" key="1">
    <source>
        <dbReference type="EMBL" id="QDS94058.1"/>
    </source>
</evidence>
<dbReference type="EMBL" id="CP036262">
    <property type="protein sequence ID" value="QDS94058.1"/>
    <property type="molecule type" value="Genomic_DNA"/>
</dbReference>
<name>A0A517MGP6_9BACT</name>
<proteinExistence type="predicted"/>
<dbReference type="KEGG" id="rml:FF011L_28360"/>
<sequence>MQTPSAYSAITSVDTTLVVTSSQLVVAKSLPQHVAAKLLHPLVVAKLLILVVHQSVRFVTKFADCSRRSTATAANQFVAAKLSLNQLAVAKHLADATTYVPLVSTTC</sequence>
<organism evidence="1 2">
    <name type="scientific">Roseimaritima multifibrata</name>
    <dbReference type="NCBI Taxonomy" id="1930274"/>
    <lineage>
        <taxon>Bacteria</taxon>
        <taxon>Pseudomonadati</taxon>
        <taxon>Planctomycetota</taxon>
        <taxon>Planctomycetia</taxon>
        <taxon>Pirellulales</taxon>
        <taxon>Pirellulaceae</taxon>
        <taxon>Roseimaritima</taxon>
    </lineage>
</organism>
<dbReference type="AlphaFoldDB" id="A0A517MGP6"/>
<dbReference type="Proteomes" id="UP000320672">
    <property type="component" value="Chromosome"/>
</dbReference>